<sequence>MRMKRGAIFFADLSPVRGSEQGGIRPVLIIQNDLGNRYSQTIIIAAITTKKVKKCLPTHIHLKKEMTGLKQDSTLLVEQIRTIDKSRMQEKICQLPLEMMTAVDQALKVSLALSLRTGDQ</sequence>
<evidence type="ECO:0000256" key="1">
    <source>
        <dbReference type="ARBA" id="ARBA00007521"/>
    </source>
</evidence>
<protein>
    <recommendedName>
        <fullName evidence="3">mRNA interferase</fullName>
        <ecNumber evidence="3">3.1.-.-</ecNumber>
    </recommendedName>
</protein>
<keyword evidence="2" id="KW-1277">Toxin-antitoxin system</keyword>
<dbReference type="PANTHER" id="PTHR33988">
    <property type="entry name" value="ENDORIBONUCLEASE MAZF-RELATED"/>
    <property type="match status" value="1"/>
</dbReference>
<keyword evidence="3" id="KW-0255">Endonuclease</keyword>
<dbReference type="Gene3D" id="2.30.30.110">
    <property type="match status" value="1"/>
</dbReference>
<dbReference type="InterPro" id="IPR003477">
    <property type="entry name" value="PemK-like"/>
</dbReference>
<comment type="similarity">
    <text evidence="1 3">Belongs to the PemK/MazF family.</text>
</comment>
<dbReference type="AlphaFoldDB" id="A0A9E3ZX33"/>
<dbReference type="EC" id="3.1.-.-" evidence="3"/>
<reference evidence="4" key="1">
    <citation type="journal article" date="2021" name="PeerJ">
        <title>Extensive microbial diversity within the chicken gut microbiome revealed by metagenomics and culture.</title>
        <authorList>
            <person name="Gilroy R."/>
            <person name="Ravi A."/>
            <person name="Getino M."/>
            <person name="Pursley I."/>
            <person name="Horton D.L."/>
            <person name="Alikhan N.F."/>
            <person name="Baker D."/>
            <person name="Gharbi K."/>
            <person name="Hall N."/>
            <person name="Watson M."/>
            <person name="Adriaenssens E.M."/>
            <person name="Foster-Nyarko E."/>
            <person name="Jarju S."/>
            <person name="Secka A."/>
            <person name="Antonio M."/>
            <person name="Oren A."/>
            <person name="Chaudhuri R.R."/>
            <person name="La Ragione R."/>
            <person name="Hildebrand F."/>
            <person name="Pallen M.J."/>
        </authorList>
    </citation>
    <scope>NUCLEOTIDE SEQUENCE</scope>
    <source>
        <strain evidence="4">150</strain>
    </source>
</reference>
<dbReference type="PIRSF" id="PIRSF033490">
    <property type="entry name" value="MazF"/>
    <property type="match status" value="1"/>
</dbReference>
<keyword evidence="3" id="KW-0378">Hydrolase</keyword>
<dbReference type="PANTHER" id="PTHR33988:SF2">
    <property type="entry name" value="ENDORIBONUCLEASE MAZF"/>
    <property type="match status" value="1"/>
</dbReference>
<comment type="caution">
    <text evidence="4">The sequence shown here is derived from an EMBL/GenBank/DDBJ whole genome shotgun (WGS) entry which is preliminary data.</text>
</comment>
<proteinExistence type="inferred from homology"/>
<evidence type="ECO:0000313" key="5">
    <source>
        <dbReference type="Proteomes" id="UP000813384"/>
    </source>
</evidence>
<dbReference type="GO" id="GO:0016787">
    <property type="term" value="F:hydrolase activity"/>
    <property type="evidence" value="ECO:0007669"/>
    <property type="project" value="UniProtKB-KW"/>
</dbReference>
<dbReference type="Proteomes" id="UP000813384">
    <property type="component" value="Unassembled WGS sequence"/>
</dbReference>
<dbReference type="GO" id="GO:0003677">
    <property type="term" value="F:DNA binding"/>
    <property type="evidence" value="ECO:0007669"/>
    <property type="project" value="InterPro"/>
</dbReference>
<dbReference type="SUPFAM" id="SSF50118">
    <property type="entry name" value="Cell growth inhibitor/plasmid maintenance toxic component"/>
    <property type="match status" value="1"/>
</dbReference>
<evidence type="ECO:0000256" key="3">
    <source>
        <dbReference type="PIRNR" id="PIRNR033490"/>
    </source>
</evidence>
<comment type="function">
    <text evidence="3">Toxic component of a type II toxin-antitoxin (TA) system.</text>
</comment>
<name>A0A9E3ZX33_9ENTE</name>
<dbReference type="GO" id="GO:0004521">
    <property type="term" value="F:RNA endonuclease activity"/>
    <property type="evidence" value="ECO:0007669"/>
    <property type="project" value="TreeGrafter"/>
</dbReference>
<dbReference type="EMBL" id="JAJJVO010000131">
    <property type="protein sequence ID" value="MCC9274357.1"/>
    <property type="molecule type" value="Genomic_DNA"/>
</dbReference>
<accession>A0A9E3ZX33</accession>
<organism evidence="4 5">
    <name type="scientific">Enterococcus aquimarinus</name>
    <dbReference type="NCBI Taxonomy" id="328396"/>
    <lineage>
        <taxon>Bacteria</taxon>
        <taxon>Bacillati</taxon>
        <taxon>Bacillota</taxon>
        <taxon>Bacilli</taxon>
        <taxon>Lactobacillales</taxon>
        <taxon>Enterococcaceae</taxon>
        <taxon>Enterococcus</taxon>
    </lineage>
</organism>
<keyword evidence="3" id="KW-0540">Nuclease</keyword>
<evidence type="ECO:0000256" key="2">
    <source>
        <dbReference type="ARBA" id="ARBA00022649"/>
    </source>
</evidence>
<evidence type="ECO:0000313" key="4">
    <source>
        <dbReference type="EMBL" id="MCC9274357.1"/>
    </source>
</evidence>
<gene>
    <name evidence="4" type="ORF">K8V42_08730</name>
</gene>
<dbReference type="GO" id="GO:0006402">
    <property type="term" value="P:mRNA catabolic process"/>
    <property type="evidence" value="ECO:0007669"/>
    <property type="project" value="TreeGrafter"/>
</dbReference>
<dbReference type="Pfam" id="PF02452">
    <property type="entry name" value="PemK_toxin"/>
    <property type="match status" value="1"/>
</dbReference>
<dbReference type="InterPro" id="IPR011067">
    <property type="entry name" value="Plasmid_toxin/cell-grow_inhib"/>
</dbReference>
<reference evidence="4" key="2">
    <citation type="submission" date="2021-11" db="EMBL/GenBank/DDBJ databases">
        <authorList>
            <person name="Gilroy R."/>
        </authorList>
    </citation>
    <scope>NUCLEOTIDE SEQUENCE</scope>
    <source>
        <strain evidence="4">150</strain>
    </source>
</reference>
<dbReference type="GO" id="GO:0016075">
    <property type="term" value="P:rRNA catabolic process"/>
    <property type="evidence" value="ECO:0007669"/>
    <property type="project" value="TreeGrafter"/>
</dbReference>